<proteinExistence type="predicted"/>
<organism evidence="1 2">
    <name type="scientific">Solirubrobacter phytolaccae</name>
    <dbReference type="NCBI Taxonomy" id="1404360"/>
    <lineage>
        <taxon>Bacteria</taxon>
        <taxon>Bacillati</taxon>
        <taxon>Actinomycetota</taxon>
        <taxon>Thermoleophilia</taxon>
        <taxon>Solirubrobacterales</taxon>
        <taxon>Solirubrobacteraceae</taxon>
        <taxon>Solirubrobacter</taxon>
    </lineage>
</organism>
<evidence type="ECO:0000313" key="1">
    <source>
        <dbReference type="EMBL" id="MDA0185258.1"/>
    </source>
</evidence>
<dbReference type="RefSeq" id="WP_270029754.1">
    <property type="nucleotide sequence ID" value="NZ_JAPDDP010000105.1"/>
</dbReference>
<evidence type="ECO:0000313" key="2">
    <source>
        <dbReference type="Proteomes" id="UP001147653"/>
    </source>
</evidence>
<comment type="caution">
    <text evidence="1">The sequence shown here is derived from an EMBL/GenBank/DDBJ whole genome shotgun (WGS) entry which is preliminary data.</text>
</comment>
<keyword evidence="2" id="KW-1185">Reference proteome</keyword>
<reference evidence="1" key="1">
    <citation type="submission" date="2022-10" db="EMBL/GenBank/DDBJ databases">
        <title>The WGS of Solirubrobacter phytolaccae KCTC 29190.</title>
        <authorList>
            <person name="Jiang Z."/>
        </authorList>
    </citation>
    <scope>NUCLEOTIDE SEQUENCE</scope>
    <source>
        <strain evidence="1">KCTC 29190</strain>
    </source>
</reference>
<sequence length="56" mass="6723">MNLPPCPLCGNLEYDREEERTDTRWGFSTHIKVLLICTQCRYVLTFYDKNSIFDFE</sequence>
<dbReference type="EMBL" id="JAPDDP010000105">
    <property type="protein sequence ID" value="MDA0185258.1"/>
    <property type="molecule type" value="Genomic_DNA"/>
</dbReference>
<gene>
    <name evidence="1" type="ORF">OJ997_33445</name>
</gene>
<dbReference type="Proteomes" id="UP001147653">
    <property type="component" value="Unassembled WGS sequence"/>
</dbReference>
<dbReference type="AlphaFoldDB" id="A0A9X3NER3"/>
<name>A0A9X3NER3_9ACTN</name>
<accession>A0A9X3NER3</accession>
<protein>
    <submittedName>
        <fullName evidence="1">Uncharacterized protein</fullName>
    </submittedName>
</protein>